<protein>
    <submittedName>
        <fullName evidence="5">Envelope stress response membrane protein PspB</fullName>
    </submittedName>
</protein>
<dbReference type="EMBL" id="QQOH01000002">
    <property type="protein sequence ID" value="RDE22721.1"/>
    <property type="molecule type" value="Genomic_DNA"/>
</dbReference>
<evidence type="ECO:0000313" key="6">
    <source>
        <dbReference type="Proteomes" id="UP000253769"/>
    </source>
</evidence>
<reference evidence="5 6" key="1">
    <citation type="submission" date="2018-07" db="EMBL/GenBank/DDBJ databases">
        <title>Motiliproteus coralliicola sp. nov., a bacterium isolated from Coral.</title>
        <authorList>
            <person name="Wang G."/>
        </authorList>
    </citation>
    <scope>NUCLEOTIDE SEQUENCE [LARGE SCALE GENOMIC DNA]</scope>
    <source>
        <strain evidence="5 6">C34</strain>
    </source>
</reference>
<keyword evidence="4" id="KW-0812">Transmembrane</keyword>
<evidence type="ECO:0000256" key="1">
    <source>
        <dbReference type="ARBA" id="ARBA00022741"/>
    </source>
</evidence>
<keyword evidence="6" id="KW-1185">Reference proteome</keyword>
<evidence type="ECO:0000313" key="5">
    <source>
        <dbReference type="EMBL" id="RDE22721.1"/>
    </source>
</evidence>
<keyword evidence="1" id="KW-0547">Nucleotide-binding</keyword>
<dbReference type="GO" id="GO:0006355">
    <property type="term" value="P:regulation of DNA-templated transcription"/>
    <property type="evidence" value="ECO:0007669"/>
    <property type="project" value="InterPro"/>
</dbReference>
<evidence type="ECO:0000256" key="2">
    <source>
        <dbReference type="ARBA" id="ARBA00022840"/>
    </source>
</evidence>
<dbReference type="OrthoDB" id="6198106at2"/>
<keyword evidence="3" id="KW-0175">Coiled coil</keyword>
<dbReference type="RefSeq" id="WP_114695354.1">
    <property type="nucleotide sequence ID" value="NZ_QQOH01000002.1"/>
</dbReference>
<sequence>MSTMVFFFVPSIVFLTIVAPLWLILHYWSKRKAQQGLSQEEQQLLRQMAGTIEGLEQRINTLERILTDQDTGWKRESD</sequence>
<dbReference type="GO" id="GO:0005524">
    <property type="term" value="F:ATP binding"/>
    <property type="evidence" value="ECO:0007669"/>
    <property type="project" value="UniProtKB-KW"/>
</dbReference>
<feature type="coiled-coil region" evidence="3">
    <location>
        <begin position="38"/>
        <end position="65"/>
    </location>
</feature>
<dbReference type="Gene3D" id="1.10.287.380">
    <property type="entry name" value="Valyl-tRNA synthetase, C-terminal domain"/>
    <property type="match status" value="1"/>
</dbReference>
<dbReference type="Proteomes" id="UP000253769">
    <property type="component" value="Unassembled WGS sequence"/>
</dbReference>
<feature type="transmembrane region" description="Helical" evidence="4">
    <location>
        <begin position="6"/>
        <end position="25"/>
    </location>
</feature>
<dbReference type="Pfam" id="PF06667">
    <property type="entry name" value="PspB"/>
    <property type="match status" value="1"/>
</dbReference>
<keyword evidence="4" id="KW-0472">Membrane</keyword>
<name>A0A369WMK2_9GAMM</name>
<organism evidence="5 6">
    <name type="scientific">Motiliproteus coralliicola</name>
    <dbReference type="NCBI Taxonomy" id="2283196"/>
    <lineage>
        <taxon>Bacteria</taxon>
        <taxon>Pseudomonadati</taxon>
        <taxon>Pseudomonadota</taxon>
        <taxon>Gammaproteobacteria</taxon>
        <taxon>Oceanospirillales</taxon>
        <taxon>Oceanospirillaceae</taxon>
        <taxon>Motiliproteus</taxon>
    </lineage>
</organism>
<dbReference type="NCBIfam" id="NF006993">
    <property type="entry name" value="PRK09458.1"/>
    <property type="match status" value="1"/>
</dbReference>
<dbReference type="InterPro" id="IPR037118">
    <property type="entry name" value="Val-tRNA_synth_C_sf"/>
</dbReference>
<dbReference type="AlphaFoldDB" id="A0A369WMK2"/>
<proteinExistence type="predicted"/>
<accession>A0A369WMK2</accession>
<keyword evidence="4" id="KW-1133">Transmembrane helix</keyword>
<evidence type="ECO:0000256" key="3">
    <source>
        <dbReference type="SAM" id="Coils"/>
    </source>
</evidence>
<dbReference type="InterPro" id="IPR009554">
    <property type="entry name" value="Phageshock_PspB"/>
</dbReference>
<dbReference type="NCBIfam" id="TIGR02976">
    <property type="entry name" value="phageshock_pspB"/>
    <property type="match status" value="1"/>
</dbReference>
<comment type="caution">
    <text evidence="5">The sequence shown here is derived from an EMBL/GenBank/DDBJ whole genome shotgun (WGS) entry which is preliminary data.</text>
</comment>
<gene>
    <name evidence="5" type="ORF">DV711_09080</name>
</gene>
<dbReference type="GO" id="GO:0009271">
    <property type="term" value="P:phage shock"/>
    <property type="evidence" value="ECO:0007669"/>
    <property type="project" value="InterPro"/>
</dbReference>
<keyword evidence="2" id="KW-0067">ATP-binding</keyword>
<evidence type="ECO:0000256" key="4">
    <source>
        <dbReference type="SAM" id="Phobius"/>
    </source>
</evidence>